<accession>A0A433DJJ8</accession>
<feature type="region of interest" description="Disordered" evidence="1">
    <location>
        <begin position="1"/>
        <end position="39"/>
    </location>
</feature>
<dbReference type="AlphaFoldDB" id="A0A433DJJ8"/>
<organism evidence="2 3">
    <name type="scientific">Jimgerdemannia flammicorona</name>
    <dbReference type="NCBI Taxonomy" id="994334"/>
    <lineage>
        <taxon>Eukaryota</taxon>
        <taxon>Fungi</taxon>
        <taxon>Fungi incertae sedis</taxon>
        <taxon>Mucoromycota</taxon>
        <taxon>Mucoromycotina</taxon>
        <taxon>Endogonomycetes</taxon>
        <taxon>Endogonales</taxon>
        <taxon>Endogonaceae</taxon>
        <taxon>Jimgerdemannia</taxon>
    </lineage>
</organism>
<reference evidence="2 3" key="1">
    <citation type="journal article" date="2018" name="New Phytol.">
        <title>Phylogenomics of Endogonaceae and evolution of mycorrhizas within Mucoromycota.</title>
        <authorList>
            <person name="Chang Y."/>
            <person name="Desiro A."/>
            <person name="Na H."/>
            <person name="Sandor L."/>
            <person name="Lipzen A."/>
            <person name="Clum A."/>
            <person name="Barry K."/>
            <person name="Grigoriev I.V."/>
            <person name="Martin F.M."/>
            <person name="Stajich J.E."/>
            <person name="Smith M.E."/>
            <person name="Bonito G."/>
            <person name="Spatafora J.W."/>
        </authorList>
    </citation>
    <scope>NUCLEOTIDE SEQUENCE [LARGE SCALE GENOMIC DNA]</scope>
    <source>
        <strain evidence="2 3">GMNB39</strain>
    </source>
</reference>
<keyword evidence="3" id="KW-1185">Reference proteome</keyword>
<evidence type="ECO:0000313" key="3">
    <source>
        <dbReference type="Proteomes" id="UP000268093"/>
    </source>
</evidence>
<gene>
    <name evidence="2" type="ORF">BC936DRAFT_150174</name>
</gene>
<evidence type="ECO:0000256" key="1">
    <source>
        <dbReference type="SAM" id="MobiDB-lite"/>
    </source>
</evidence>
<dbReference type="OrthoDB" id="2122308at2759"/>
<protein>
    <recommendedName>
        <fullName evidence="4">Hyaluronan/mRNA-binding protein domain-containing protein</fullName>
    </recommendedName>
</protein>
<name>A0A433DJJ8_9FUNG</name>
<feature type="compositionally biased region" description="Basic residues" evidence="1">
    <location>
        <begin position="1"/>
        <end position="10"/>
    </location>
</feature>
<dbReference type="EMBL" id="RBNI01000998">
    <property type="protein sequence ID" value="RUP51040.1"/>
    <property type="molecule type" value="Genomic_DNA"/>
</dbReference>
<evidence type="ECO:0000313" key="2">
    <source>
        <dbReference type="EMBL" id="RUP51040.1"/>
    </source>
</evidence>
<dbReference type="Proteomes" id="UP000268093">
    <property type="component" value="Unassembled WGS sequence"/>
</dbReference>
<evidence type="ECO:0008006" key="4">
    <source>
        <dbReference type="Google" id="ProtNLM"/>
    </source>
</evidence>
<sequence>MTKSHPHSPARKVVNREKHVPRSGYRGLPKKAGHGNHNWGAVGDEVGELARHHPYYEEFPDHEELERVTEVMTPSWNKVQVGFVSRGTPGLQSNRLVSFYHSFRIETTRVTPSPLFQVLSPEQFEALHHQTDKSRAEISFVMSSDTTESDVGDMPAEIPNDE</sequence>
<comment type="caution">
    <text evidence="2">The sequence shown here is derived from an EMBL/GenBank/DDBJ whole genome shotgun (WGS) entry which is preliminary data.</text>
</comment>
<proteinExistence type="predicted"/>